<sequence length="105" mass="11273">MRNFLLGLAVGAAAAYVATKLVDDETRAELYDDLDKATEKAKDKLRHGVSVGRGKALRMGVRARQEVRAGKKKLSQTAGDFAGKLSDELAELEEKAKAKAAEVKG</sequence>
<dbReference type="Proteomes" id="UP000297861">
    <property type="component" value="Unassembled WGS sequence"/>
</dbReference>
<protein>
    <recommendedName>
        <fullName evidence="3">YtxH domain-containing protein</fullName>
    </recommendedName>
</protein>
<evidence type="ECO:0008006" key="3">
    <source>
        <dbReference type="Google" id="ProtNLM"/>
    </source>
</evidence>
<organism evidence="1 2">
    <name type="scientific">Dysgonomonas capnocytophagoides</name>
    <dbReference type="NCBI Taxonomy" id="45254"/>
    <lineage>
        <taxon>Bacteria</taxon>
        <taxon>Pseudomonadati</taxon>
        <taxon>Bacteroidota</taxon>
        <taxon>Bacteroidia</taxon>
        <taxon>Bacteroidales</taxon>
        <taxon>Dysgonomonadaceae</taxon>
        <taxon>Dysgonomonas</taxon>
    </lineage>
</organism>
<name>A0A4Y8L0B0_9BACT</name>
<reference evidence="1 2" key="1">
    <citation type="submission" date="2019-03" db="EMBL/GenBank/DDBJ databases">
        <title>San Antonio Military Medical Center submission to MRSN (WRAIR), pending publication.</title>
        <authorList>
            <person name="Blyth D.M."/>
            <person name="Mccarthy S.L."/>
            <person name="Schall S.E."/>
            <person name="Stam J.A."/>
            <person name="Ong A.C."/>
            <person name="Mcgann P.T."/>
        </authorList>
    </citation>
    <scope>NUCLEOTIDE SEQUENCE [LARGE SCALE GENOMIC DNA]</scope>
    <source>
        <strain evidence="1 2">MRSN571793</strain>
    </source>
</reference>
<dbReference type="AlphaFoldDB" id="A0A4Y8L0B0"/>
<evidence type="ECO:0000313" key="1">
    <source>
        <dbReference type="EMBL" id="TFD96149.1"/>
    </source>
</evidence>
<proteinExistence type="predicted"/>
<dbReference type="STRING" id="1121485.GCA_000426485_00579"/>
<comment type="caution">
    <text evidence="1">The sequence shown here is derived from an EMBL/GenBank/DDBJ whole genome shotgun (WGS) entry which is preliminary data.</text>
</comment>
<accession>A0A4Y8L0B0</accession>
<gene>
    <name evidence="1" type="ORF">E2605_11190</name>
</gene>
<evidence type="ECO:0000313" key="2">
    <source>
        <dbReference type="Proteomes" id="UP000297861"/>
    </source>
</evidence>
<keyword evidence="2" id="KW-1185">Reference proteome</keyword>
<dbReference type="EMBL" id="SOML01000006">
    <property type="protein sequence ID" value="TFD96149.1"/>
    <property type="molecule type" value="Genomic_DNA"/>
</dbReference>
<dbReference type="OrthoDB" id="997962at2"/>
<dbReference type="RefSeq" id="WP_026627840.1">
    <property type="nucleotide sequence ID" value="NZ_AP028867.1"/>
</dbReference>